<proteinExistence type="predicted"/>
<gene>
    <name evidence="1" type="ORF">LEP1GSC036_4443</name>
</gene>
<comment type="caution">
    <text evidence="1">The sequence shown here is derived from an EMBL/GenBank/DDBJ whole genome shotgun (WGS) entry which is preliminary data.</text>
</comment>
<sequence length="42" mass="5005">MWNSDQKKKVLPKPRKTTLMSPIWKKAEKKFVPSLYLGCEIR</sequence>
<evidence type="ECO:0000313" key="2">
    <source>
        <dbReference type="Proteomes" id="UP000001338"/>
    </source>
</evidence>
<name>A0A828Z3W3_9LEPT</name>
<organism evidence="1 2">
    <name type="scientific">Leptospira weilii str. 2006001853</name>
    <dbReference type="NCBI Taxonomy" id="1001589"/>
    <lineage>
        <taxon>Bacteria</taxon>
        <taxon>Pseudomonadati</taxon>
        <taxon>Spirochaetota</taxon>
        <taxon>Spirochaetia</taxon>
        <taxon>Leptospirales</taxon>
        <taxon>Leptospiraceae</taxon>
        <taxon>Leptospira</taxon>
    </lineage>
</organism>
<accession>A0A828Z3W3</accession>
<reference evidence="1 2" key="1">
    <citation type="submission" date="2012-10" db="EMBL/GenBank/DDBJ databases">
        <authorList>
            <person name="Harkins D.M."/>
            <person name="Durkin A.S."/>
            <person name="Brinkac L.M."/>
            <person name="Haft D.H."/>
            <person name="Selengut J.D."/>
            <person name="Sanka R."/>
            <person name="DePew J."/>
            <person name="Purushe J."/>
            <person name="Whelen A.C."/>
            <person name="Vinetz J.M."/>
            <person name="Sutton G.G."/>
            <person name="Nierman W.C."/>
            <person name="Fouts D.E."/>
        </authorList>
    </citation>
    <scope>NUCLEOTIDE SEQUENCE [LARGE SCALE GENOMIC DNA]</scope>
    <source>
        <strain evidence="1 2">2006001853</strain>
    </source>
</reference>
<protein>
    <submittedName>
        <fullName evidence="1">Uncharacterized protein</fullName>
    </submittedName>
</protein>
<dbReference type="EMBL" id="AFLV02000026">
    <property type="protein sequence ID" value="EKR65001.1"/>
    <property type="molecule type" value="Genomic_DNA"/>
</dbReference>
<dbReference type="Proteomes" id="UP000001338">
    <property type="component" value="Unassembled WGS sequence"/>
</dbReference>
<evidence type="ECO:0000313" key="1">
    <source>
        <dbReference type="EMBL" id="EKR65001.1"/>
    </source>
</evidence>
<dbReference type="AlphaFoldDB" id="A0A828Z3W3"/>